<dbReference type="InterPro" id="IPR003439">
    <property type="entry name" value="ABC_transporter-like_ATP-bd"/>
</dbReference>
<dbReference type="STRING" id="728005.SAMN04488059_11756"/>
<evidence type="ECO:0000256" key="2">
    <source>
        <dbReference type="ARBA" id="ARBA00022737"/>
    </source>
</evidence>
<comment type="similarity">
    <text evidence="1">Belongs to the ABC transporter superfamily.</text>
</comment>
<dbReference type="SMART" id="SM00382">
    <property type="entry name" value="AAA"/>
    <property type="match status" value="2"/>
</dbReference>
<dbReference type="GO" id="GO:0005524">
    <property type="term" value="F:ATP binding"/>
    <property type="evidence" value="ECO:0007669"/>
    <property type="project" value="UniProtKB-KW"/>
</dbReference>
<dbReference type="InterPro" id="IPR027417">
    <property type="entry name" value="P-loop_NTPase"/>
</dbReference>
<evidence type="ECO:0000256" key="1">
    <source>
        <dbReference type="ARBA" id="ARBA00005417"/>
    </source>
</evidence>
<proteinExistence type="inferred from homology"/>
<dbReference type="Pfam" id="PF16326">
    <property type="entry name" value="ABC_tran_CTD"/>
    <property type="match status" value="1"/>
</dbReference>
<dbReference type="CDD" id="cd03221">
    <property type="entry name" value="ABCF_EF-3"/>
    <property type="match status" value="2"/>
</dbReference>
<reference evidence="8 9" key="1">
    <citation type="submission" date="2016-10" db="EMBL/GenBank/DDBJ databases">
        <authorList>
            <person name="de Groot N.N."/>
        </authorList>
    </citation>
    <scope>NUCLEOTIDE SEQUENCE [LARGE SCALE GENOMIC DNA]</scope>
    <source>
        <strain evidence="8 9">CGMCC 1.10210</strain>
    </source>
</reference>
<evidence type="ECO:0000313" key="8">
    <source>
        <dbReference type="EMBL" id="SFD00982.1"/>
    </source>
</evidence>
<organism evidence="8 9">
    <name type="scientific">Devosia psychrophila</name>
    <dbReference type="NCBI Taxonomy" id="728005"/>
    <lineage>
        <taxon>Bacteria</taxon>
        <taxon>Pseudomonadati</taxon>
        <taxon>Pseudomonadota</taxon>
        <taxon>Alphaproteobacteria</taxon>
        <taxon>Hyphomicrobiales</taxon>
        <taxon>Devosiaceae</taxon>
        <taxon>Devosia</taxon>
    </lineage>
</organism>
<dbReference type="PROSITE" id="PS50893">
    <property type="entry name" value="ABC_TRANSPORTER_2"/>
    <property type="match status" value="2"/>
</dbReference>
<dbReference type="InterPro" id="IPR032524">
    <property type="entry name" value="ABC_tran_C"/>
</dbReference>
<dbReference type="EMBL" id="FOMB01000017">
    <property type="protein sequence ID" value="SFD00982.1"/>
    <property type="molecule type" value="Genomic_DNA"/>
</dbReference>
<dbReference type="Proteomes" id="UP000182258">
    <property type="component" value="Unassembled WGS sequence"/>
</dbReference>
<evidence type="ECO:0000313" key="9">
    <source>
        <dbReference type="Proteomes" id="UP000182258"/>
    </source>
</evidence>
<dbReference type="AlphaFoldDB" id="A0A1I1NUI6"/>
<dbReference type="InterPro" id="IPR037118">
    <property type="entry name" value="Val-tRNA_synth_C_sf"/>
</dbReference>
<feature type="coiled-coil region" evidence="5">
    <location>
        <begin position="597"/>
        <end position="624"/>
    </location>
</feature>
<keyword evidence="2" id="KW-0677">Repeat</keyword>
<feature type="domain" description="ABC transporter" evidence="7">
    <location>
        <begin position="52"/>
        <end position="293"/>
    </location>
</feature>
<gene>
    <name evidence="8" type="ORF">SAMN04488059_11756</name>
</gene>
<dbReference type="Pfam" id="PF12848">
    <property type="entry name" value="ABC_tran_Xtn"/>
    <property type="match status" value="1"/>
</dbReference>
<dbReference type="GO" id="GO:0003677">
    <property type="term" value="F:DNA binding"/>
    <property type="evidence" value="ECO:0007669"/>
    <property type="project" value="InterPro"/>
</dbReference>
<dbReference type="InterPro" id="IPR050611">
    <property type="entry name" value="ABCF"/>
</dbReference>
<keyword evidence="3" id="KW-0547">Nucleotide-binding</keyword>
<keyword evidence="4 8" id="KW-0067">ATP-binding</keyword>
<dbReference type="PANTHER" id="PTHR19211:SF14">
    <property type="entry name" value="ATP-BINDING CASSETTE SUB-FAMILY F MEMBER 1"/>
    <property type="match status" value="1"/>
</dbReference>
<name>A0A1I1NUI6_9HYPH</name>
<dbReference type="PANTHER" id="PTHR19211">
    <property type="entry name" value="ATP-BINDING TRANSPORT PROTEIN-RELATED"/>
    <property type="match status" value="1"/>
</dbReference>
<dbReference type="InterPro" id="IPR017871">
    <property type="entry name" value="ABC_transporter-like_CS"/>
</dbReference>
<evidence type="ECO:0000256" key="4">
    <source>
        <dbReference type="ARBA" id="ARBA00022840"/>
    </source>
</evidence>
<accession>A0A1I1NUI6</accession>
<dbReference type="InterPro" id="IPR003593">
    <property type="entry name" value="AAA+_ATPase"/>
</dbReference>
<keyword evidence="5" id="KW-0175">Coiled coil</keyword>
<dbReference type="InterPro" id="IPR032781">
    <property type="entry name" value="ABC_tran_Xtn"/>
</dbReference>
<dbReference type="Gene3D" id="1.10.287.380">
    <property type="entry name" value="Valyl-tRNA synthetase, C-terminal domain"/>
    <property type="match status" value="1"/>
</dbReference>
<evidence type="ECO:0000256" key="6">
    <source>
        <dbReference type="SAM" id="MobiDB-lite"/>
    </source>
</evidence>
<dbReference type="GO" id="GO:0016887">
    <property type="term" value="F:ATP hydrolysis activity"/>
    <property type="evidence" value="ECO:0007669"/>
    <property type="project" value="InterPro"/>
</dbReference>
<dbReference type="FunFam" id="3.40.50.300:FF:000011">
    <property type="entry name" value="Putative ABC transporter ATP-binding component"/>
    <property type="match status" value="1"/>
</dbReference>
<sequence>MLARQRGTYAAWDGCHAGPLTLSNGKAFFGRLAVVAPLPCGPALSTDCRTMLTINNLTYRIQGRELFEDASVVLPTGSKTGFVGKNGTGKTTLFHLIQGHISLDSGSFDLNKKARIGAVAQEAPAGNESVLDVVLAADKERTALLAEAETAEDPNRISDIYTRLSDIDAYSAEARASSILKGLGFEQDRQNSPTHELSGGWRMRVALAGVLFSQPDLLLLDEPTNYLDLEGTLWLEKYLATYPYTVFMISHDRDLLNKSVSSIIHLEHKKFTFYKGNYDTFENTRRMQMELNNKGRDKALDQVAHLQKFVDRFKAKASKAKQAQSRMKMIEKLRPPAAMFDEYSAPFTFQQPKAEAATPMLSLDSVSAGYGDRTILRNINMRIDPEDRIALIGVNGNGKSTFAKLLAGDIEPMSGTLRKGKKLEIAHFAQHQMDKLKPEWTPFEHVVDMMPTDSEAKRRSRLSQMGLTKSRMDTLAKNLSGGERARLLMGLITFSGPGMMILDEPTNHLDIDSRDALVHALNDYEGAVLIISHDRHLIEATCDTLWIAEGGGIRVLDEDLDSYQRSITSNKEGKGGGGGKGGNKLSKHEAAAKRAEVAPLKANIKDAEAKIARLKTEIGKVDAQLDDPKVYNGAPDRMITLGKDKARFTADLEKQEEQWLALSAELEAAEKA</sequence>
<dbReference type="Pfam" id="PF00005">
    <property type="entry name" value="ABC_tran"/>
    <property type="match status" value="2"/>
</dbReference>
<dbReference type="PROSITE" id="PS00211">
    <property type="entry name" value="ABC_TRANSPORTER_1"/>
    <property type="match status" value="2"/>
</dbReference>
<dbReference type="SUPFAM" id="SSF52540">
    <property type="entry name" value="P-loop containing nucleoside triphosphate hydrolases"/>
    <property type="match status" value="2"/>
</dbReference>
<feature type="region of interest" description="Disordered" evidence="6">
    <location>
        <begin position="567"/>
        <end position="592"/>
    </location>
</feature>
<feature type="domain" description="ABC transporter" evidence="7">
    <location>
        <begin position="361"/>
        <end position="575"/>
    </location>
</feature>
<protein>
    <submittedName>
        <fullName evidence="8">ATP-binding cassette, subfamily F, member 3</fullName>
    </submittedName>
</protein>
<evidence type="ECO:0000256" key="3">
    <source>
        <dbReference type="ARBA" id="ARBA00022741"/>
    </source>
</evidence>
<evidence type="ECO:0000256" key="5">
    <source>
        <dbReference type="SAM" id="Coils"/>
    </source>
</evidence>
<dbReference type="Gene3D" id="3.40.50.300">
    <property type="entry name" value="P-loop containing nucleotide triphosphate hydrolases"/>
    <property type="match status" value="2"/>
</dbReference>
<evidence type="ECO:0000259" key="7">
    <source>
        <dbReference type="PROSITE" id="PS50893"/>
    </source>
</evidence>